<reference evidence="10" key="1">
    <citation type="submission" date="2016-04" db="EMBL/GenBank/DDBJ databases">
        <authorList>
            <person name="Zhang B."/>
        </authorList>
    </citation>
    <scope>NUCLEOTIDE SEQUENCE [LARGE SCALE GENOMIC DNA]</scope>
    <source>
        <strain evidence="10">S10</strain>
    </source>
</reference>
<dbReference type="GO" id="GO:0003677">
    <property type="term" value="F:DNA binding"/>
    <property type="evidence" value="ECO:0007669"/>
    <property type="project" value="UniProtKB-KW"/>
</dbReference>
<evidence type="ECO:0000256" key="3">
    <source>
        <dbReference type="ARBA" id="ARBA00023082"/>
    </source>
</evidence>
<dbReference type="NCBIfam" id="TIGR02937">
    <property type="entry name" value="sigma70-ECF"/>
    <property type="match status" value="1"/>
</dbReference>
<evidence type="ECO:0008006" key="11">
    <source>
        <dbReference type="Google" id="ProtNLM"/>
    </source>
</evidence>
<feature type="domain" description="RNA polymerase sigma factor 70 region 4 type 2" evidence="8">
    <location>
        <begin position="103"/>
        <end position="153"/>
    </location>
</feature>
<evidence type="ECO:0000313" key="9">
    <source>
        <dbReference type="EMBL" id="AMW08079.1"/>
    </source>
</evidence>
<dbReference type="Pfam" id="PF04545">
    <property type="entry name" value="Sigma70_r4"/>
    <property type="match status" value="1"/>
</dbReference>
<sequence length="381" mass="42449">MPYAAFDDFYAETQRRFLAYARYHATSREQALDAVQDAYFDVLARWDTINNPTAYGITAVRRNVLAQNRLWARTAPTSTFEDDISYLEAEPDPADIIVLKDMLFSAIKELPPTQRTIVVLRYVKSMNTDEIATSLEISRSTVRAHLSHARRRLRDLLTDQPPPPRTPAPTPSAAQPTIHTLYDRYADFVYRYICLLVGTGPTAEELTSKTFLRALPHLTTADPETRLIATARALVSATQKTVPQQDTRRQAVTALLAATAGEQPAGFPLPTLLSALNDLNPAQYECIVLRFLQGLSVSESARVMNRSEGALKLLQHRALKNLAQDVDNHPPPPDTEPADISRTLHAVAPGCSRYLTPHPAGRHRMRAGIERPAHADTQLTR</sequence>
<dbReference type="STRING" id="1783515.A4E84_00005"/>
<dbReference type="AlphaFoldDB" id="A0A143BTC5"/>
<keyword evidence="10" id="KW-1185">Reference proteome</keyword>
<dbReference type="InterPro" id="IPR036388">
    <property type="entry name" value="WH-like_DNA-bd_sf"/>
</dbReference>
<keyword evidence="2" id="KW-0805">Transcription regulation</keyword>
<dbReference type="EMBL" id="CP015098">
    <property type="protein sequence ID" value="AMW08079.1"/>
    <property type="molecule type" value="Genomic_DNA"/>
</dbReference>
<organism evidence="9 10">
    <name type="scientific">Streptomyces qaidamensis</name>
    <dbReference type="NCBI Taxonomy" id="1783515"/>
    <lineage>
        <taxon>Bacteria</taxon>
        <taxon>Bacillati</taxon>
        <taxon>Actinomycetota</taxon>
        <taxon>Actinomycetes</taxon>
        <taxon>Kitasatosporales</taxon>
        <taxon>Streptomycetaceae</taxon>
        <taxon>Streptomyces</taxon>
        <taxon>Streptomyces aurantiacus group</taxon>
    </lineage>
</organism>
<feature type="region of interest" description="Disordered" evidence="6">
    <location>
        <begin position="155"/>
        <end position="175"/>
    </location>
</feature>
<protein>
    <recommendedName>
        <fullName evidence="11">RNA polymerase subunit sigma-24</fullName>
    </recommendedName>
</protein>
<dbReference type="InterPro" id="IPR039425">
    <property type="entry name" value="RNA_pol_sigma-70-like"/>
</dbReference>
<dbReference type="InterPro" id="IPR013249">
    <property type="entry name" value="RNA_pol_sigma70_r4_t2"/>
</dbReference>
<dbReference type="SUPFAM" id="SSF88659">
    <property type="entry name" value="Sigma3 and sigma4 domains of RNA polymerase sigma factors"/>
    <property type="match status" value="2"/>
</dbReference>
<dbReference type="SUPFAM" id="SSF88946">
    <property type="entry name" value="Sigma2 domain of RNA polymerase sigma factors"/>
    <property type="match status" value="2"/>
</dbReference>
<accession>A0A143BTC5</accession>
<dbReference type="Pfam" id="PF08281">
    <property type="entry name" value="Sigma70_r4_2"/>
    <property type="match status" value="1"/>
</dbReference>
<feature type="compositionally biased region" description="Pro residues" evidence="6">
    <location>
        <begin position="160"/>
        <end position="170"/>
    </location>
</feature>
<evidence type="ECO:0000256" key="2">
    <source>
        <dbReference type="ARBA" id="ARBA00023015"/>
    </source>
</evidence>
<keyword evidence="4" id="KW-0238">DNA-binding</keyword>
<gene>
    <name evidence="9" type="ORF">A4E84_00005</name>
</gene>
<evidence type="ECO:0000259" key="7">
    <source>
        <dbReference type="Pfam" id="PF04545"/>
    </source>
</evidence>
<dbReference type="KEGG" id="stsi:A4E84_00005"/>
<dbReference type="GO" id="GO:0016987">
    <property type="term" value="F:sigma factor activity"/>
    <property type="evidence" value="ECO:0007669"/>
    <property type="project" value="UniProtKB-KW"/>
</dbReference>
<evidence type="ECO:0000256" key="1">
    <source>
        <dbReference type="ARBA" id="ARBA00010641"/>
    </source>
</evidence>
<keyword evidence="3" id="KW-0731">Sigma factor</keyword>
<evidence type="ECO:0000313" key="10">
    <source>
        <dbReference type="Proteomes" id="UP000076096"/>
    </source>
</evidence>
<evidence type="ECO:0000256" key="6">
    <source>
        <dbReference type="SAM" id="MobiDB-lite"/>
    </source>
</evidence>
<dbReference type="PANTHER" id="PTHR43133:SF8">
    <property type="entry name" value="RNA POLYMERASE SIGMA FACTOR HI_1459-RELATED"/>
    <property type="match status" value="1"/>
</dbReference>
<dbReference type="PANTHER" id="PTHR43133">
    <property type="entry name" value="RNA POLYMERASE ECF-TYPE SIGMA FACTO"/>
    <property type="match status" value="1"/>
</dbReference>
<comment type="similarity">
    <text evidence="1">Belongs to the sigma-70 factor family. ECF subfamily.</text>
</comment>
<dbReference type="InterPro" id="IPR013324">
    <property type="entry name" value="RNA_pol_sigma_r3/r4-like"/>
</dbReference>
<dbReference type="CDD" id="cd06171">
    <property type="entry name" value="Sigma70_r4"/>
    <property type="match status" value="2"/>
</dbReference>
<dbReference type="GO" id="GO:0006352">
    <property type="term" value="P:DNA-templated transcription initiation"/>
    <property type="evidence" value="ECO:0007669"/>
    <property type="project" value="InterPro"/>
</dbReference>
<feature type="domain" description="RNA polymerase sigma-70 region 4" evidence="7">
    <location>
        <begin position="275"/>
        <end position="322"/>
    </location>
</feature>
<dbReference type="Gene3D" id="1.10.10.10">
    <property type="entry name" value="Winged helix-like DNA-binding domain superfamily/Winged helix DNA-binding domain"/>
    <property type="match status" value="2"/>
</dbReference>
<dbReference type="InterPro" id="IPR013325">
    <property type="entry name" value="RNA_pol_sigma_r2"/>
</dbReference>
<dbReference type="Gene3D" id="1.10.1740.10">
    <property type="match status" value="2"/>
</dbReference>
<keyword evidence="5" id="KW-0804">Transcription</keyword>
<evidence type="ECO:0000256" key="5">
    <source>
        <dbReference type="ARBA" id="ARBA00023163"/>
    </source>
</evidence>
<name>A0A143BTC5_9ACTN</name>
<dbReference type="InterPro" id="IPR007630">
    <property type="entry name" value="RNA_pol_sigma70_r4"/>
</dbReference>
<dbReference type="Proteomes" id="UP000076096">
    <property type="component" value="Chromosome"/>
</dbReference>
<evidence type="ECO:0000259" key="8">
    <source>
        <dbReference type="Pfam" id="PF08281"/>
    </source>
</evidence>
<dbReference type="InterPro" id="IPR014284">
    <property type="entry name" value="RNA_pol_sigma-70_dom"/>
</dbReference>
<proteinExistence type="inferred from homology"/>
<evidence type="ECO:0000256" key="4">
    <source>
        <dbReference type="ARBA" id="ARBA00023125"/>
    </source>
</evidence>